<protein>
    <submittedName>
        <fullName evidence="2">RRM domain-containing protein</fullName>
    </submittedName>
</protein>
<organism evidence="1 2">
    <name type="scientific">Steinernema glaseri</name>
    <dbReference type="NCBI Taxonomy" id="37863"/>
    <lineage>
        <taxon>Eukaryota</taxon>
        <taxon>Metazoa</taxon>
        <taxon>Ecdysozoa</taxon>
        <taxon>Nematoda</taxon>
        <taxon>Chromadorea</taxon>
        <taxon>Rhabditida</taxon>
        <taxon>Tylenchina</taxon>
        <taxon>Panagrolaimomorpha</taxon>
        <taxon>Strongyloidoidea</taxon>
        <taxon>Steinernematidae</taxon>
        <taxon>Steinernema</taxon>
    </lineage>
</organism>
<dbReference type="AlphaFoldDB" id="A0A1I8AVV9"/>
<evidence type="ECO:0000313" key="1">
    <source>
        <dbReference type="Proteomes" id="UP000095287"/>
    </source>
</evidence>
<reference evidence="2" key="1">
    <citation type="submission" date="2016-11" db="UniProtKB">
        <authorList>
            <consortium name="WormBaseParasite"/>
        </authorList>
    </citation>
    <scope>IDENTIFICATION</scope>
</reference>
<proteinExistence type="predicted"/>
<accession>A0A1I8AVV9</accession>
<keyword evidence="1" id="KW-1185">Reference proteome</keyword>
<sequence length="96" mass="10766">MIQAEVADVYSEEYLGHLPTPAIKRIFGTFNYASYEGSRGRAAEALAEFDQSQCGAVASCKSNRQTSDWKEKSQEASSPLYPPHSENWTVKHFYAQ</sequence>
<name>A0A1I8AVV9_9BILA</name>
<dbReference type="Proteomes" id="UP000095287">
    <property type="component" value="Unplaced"/>
</dbReference>
<evidence type="ECO:0000313" key="2">
    <source>
        <dbReference type="WBParaSite" id="L893_g9778.t1"/>
    </source>
</evidence>
<dbReference type="WBParaSite" id="L893_g9778.t1">
    <property type="protein sequence ID" value="L893_g9778.t1"/>
    <property type="gene ID" value="L893_g9778"/>
</dbReference>